<name>A0A7S7NSW2_PALFE</name>
<keyword evidence="2" id="KW-1185">Reference proteome</keyword>
<sequence length="62" mass="7440">MLSLHVCCPRCGTRDLRIFSKIDRIEGLYNNPISRIQQLFGATLWYCPWCRLQFFDCRKLSR</sequence>
<dbReference type="RefSeq" id="WP_194450898.1">
    <property type="nucleotide sequence ID" value="NZ_CP063849.1"/>
</dbReference>
<evidence type="ECO:0000313" key="2">
    <source>
        <dbReference type="Proteomes" id="UP000593892"/>
    </source>
</evidence>
<protein>
    <submittedName>
        <fullName evidence="1">Uncharacterized protein</fullName>
    </submittedName>
</protein>
<gene>
    <name evidence="1" type="ORF">IRI77_04575</name>
</gene>
<proteinExistence type="predicted"/>
<accession>A0A7S7NSW2</accession>
<dbReference type="AlphaFoldDB" id="A0A7S7NSW2"/>
<dbReference type="EMBL" id="CP063849">
    <property type="protein sequence ID" value="QOY89236.1"/>
    <property type="molecule type" value="Genomic_DNA"/>
</dbReference>
<dbReference type="KEGG" id="pfer:IRI77_04575"/>
<evidence type="ECO:0000313" key="1">
    <source>
        <dbReference type="EMBL" id="QOY89236.1"/>
    </source>
</evidence>
<dbReference type="Proteomes" id="UP000593892">
    <property type="component" value="Chromosome"/>
</dbReference>
<organism evidence="1 2">
    <name type="scientific">Paludibaculum fermentans</name>
    <dbReference type="NCBI Taxonomy" id="1473598"/>
    <lineage>
        <taxon>Bacteria</taxon>
        <taxon>Pseudomonadati</taxon>
        <taxon>Acidobacteriota</taxon>
        <taxon>Terriglobia</taxon>
        <taxon>Bryobacterales</taxon>
        <taxon>Bryobacteraceae</taxon>
        <taxon>Paludibaculum</taxon>
    </lineage>
</organism>
<reference evidence="1 2" key="1">
    <citation type="submission" date="2020-10" db="EMBL/GenBank/DDBJ databases">
        <title>Complete genome sequence of Paludibaculum fermentans P105T, a facultatively anaerobic acidobacterium capable of dissimilatory Fe(III) reduction.</title>
        <authorList>
            <person name="Dedysh S.N."/>
            <person name="Beletsky A.V."/>
            <person name="Kulichevskaya I.S."/>
            <person name="Mardanov A.V."/>
            <person name="Ravin N.V."/>
        </authorList>
    </citation>
    <scope>NUCLEOTIDE SEQUENCE [LARGE SCALE GENOMIC DNA]</scope>
    <source>
        <strain evidence="1 2">P105</strain>
    </source>
</reference>